<dbReference type="SUPFAM" id="SSF51735">
    <property type="entry name" value="NAD(P)-binding Rossmann-fold domains"/>
    <property type="match status" value="1"/>
</dbReference>
<evidence type="ECO:0000313" key="5">
    <source>
        <dbReference type="Proteomes" id="UP000188354"/>
    </source>
</evidence>
<protein>
    <recommendedName>
        <fullName evidence="3">NmrA-like domain-containing protein</fullName>
    </recommendedName>
</protein>
<evidence type="ECO:0000256" key="1">
    <source>
        <dbReference type="ARBA" id="ARBA00022857"/>
    </source>
</evidence>
<dbReference type="InterPro" id="IPR036291">
    <property type="entry name" value="NAD(P)-bd_dom_sf"/>
</dbReference>
<dbReference type="GO" id="GO:0016491">
    <property type="term" value="F:oxidoreductase activity"/>
    <property type="evidence" value="ECO:0007669"/>
    <property type="project" value="UniProtKB-KW"/>
</dbReference>
<dbReference type="OrthoDB" id="419598at2759"/>
<dbReference type="Gene3D" id="3.40.50.720">
    <property type="entry name" value="NAD(P)-binding Rossmann-like Domain"/>
    <property type="match status" value="1"/>
</dbReference>
<dbReference type="STRING" id="3871.A0A1J7IEG2"/>
<dbReference type="EMBL" id="CM007364">
    <property type="protein sequence ID" value="OIW13281.1"/>
    <property type="molecule type" value="Genomic_DNA"/>
</dbReference>
<name>A0A1J7IEG2_LUPAN</name>
<dbReference type="InterPro" id="IPR045312">
    <property type="entry name" value="PCBER-like"/>
</dbReference>
<dbReference type="PANTHER" id="PTHR43349:SF9">
    <property type="entry name" value="PHENYLCOUMARAN BENZYLIC ETHER REDUCTASE-LIKE PROTEIN"/>
    <property type="match status" value="1"/>
</dbReference>
<dbReference type="GO" id="GO:0009807">
    <property type="term" value="P:lignan biosynthetic process"/>
    <property type="evidence" value="ECO:0007669"/>
    <property type="project" value="UniProtKB-ARBA"/>
</dbReference>
<accession>A0A1J7IEG2</accession>
<keyword evidence="1" id="KW-0521">NADP</keyword>
<dbReference type="InterPro" id="IPR050608">
    <property type="entry name" value="NmrA-type/Isoflavone_red_sf"/>
</dbReference>
<sequence>MESKKSRILVFGGTGYIGKYIVKASITLGHPTLVYTRPLNSQTPHSKTQICNEFNSMGVILVQGELEHDQIVEVVKKVDIVICALAYPQLEEQLKIIDAIKVTRNIKRFLPSEFGVEEDRVNPLPPFQEFLNKKRIIRREIEASGIPYTFVSASCCGAYFVNILLRPYEKVHNISVYGNGETKAILNYEEDIAMYTIKVANDPRTCNRIVLYRPSKNIITQNELISLWEQKSGQNFHMDFVPEEEIIKLSKTLPPPQDIPISILHSIFVRGDLVNFEIGEEDLEASQLYPDYNYTSIDQLLDIFLVDPPTPAFAAFE</sequence>
<evidence type="ECO:0000259" key="3">
    <source>
        <dbReference type="Pfam" id="PF05368"/>
    </source>
</evidence>
<dbReference type="InterPro" id="IPR008030">
    <property type="entry name" value="NmrA-like"/>
</dbReference>
<evidence type="ECO:0000256" key="2">
    <source>
        <dbReference type="ARBA" id="ARBA00023002"/>
    </source>
</evidence>
<dbReference type="Gene3D" id="3.90.25.10">
    <property type="entry name" value="UDP-galactose 4-epimerase, domain 1"/>
    <property type="match status" value="1"/>
</dbReference>
<organism evidence="4 5">
    <name type="scientific">Lupinus angustifolius</name>
    <name type="common">Narrow-leaved blue lupine</name>
    <dbReference type="NCBI Taxonomy" id="3871"/>
    <lineage>
        <taxon>Eukaryota</taxon>
        <taxon>Viridiplantae</taxon>
        <taxon>Streptophyta</taxon>
        <taxon>Embryophyta</taxon>
        <taxon>Tracheophyta</taxon>
        <taxon>Spermatophyta</taxon>
        <taxon>Magnoliopsida</taxon>
        <taxon>eudicotyledons</taxon>
        <taxon>Gunneridae</taxon>
        <taxon>Pentapetalae</taxon>
        <taxon>rosids</taxon>
        <taxon>fabids</taxon>
        <taxon>Fabales</taxon>
        <taxon>Fabaceae</taxon>
        <taxon>Papilionoideae</taxon>
        <taxon>50 kb inversion clade</taxon>
        <taxon>genistoids sensu lato</taxon>
        <taxon>core genistoids</taxon>
        <taxon>Genisteae</taxon>
        <taxon>Lupinus</taxon>
    </lineage>
</organism>
<evidence type="ECO:0000313" key="4">
    <source>
        <dbReference type="EMBL" id="OIW13281.1"/>
    </source>
</evidence>
<reference evidence="4 5" key="1">
    <citation type="journal article" date="2017" name="Plant Biotechnol. J.">
        <title>A comprehensive draft genome sequence for lupin (Lupinus angustifolius), an emerging health food: insights into plant-microbe interactions and legume evolution.</title>
        <authorList>
            <person name="Hane J.K."/>
            <person name="Ming Y."/>
            <person name="Kamphuis L.G."/>
            <person name="Nelson M.N."/>
            <person name="Garg G."/>
            <person name="Atkins C.A."/>
            <person name="Bayer P.E."/>
            <person name="Bravo A."/>
            <person name="Bringans S."/>
            <person name="Cannon S."/>
            <person name="Edwards D."/>
            <person name="Foley R."/>
            <person name="Gao L.L."/>
            <person name="Harrison M.J."/>
            <person name="Huang W."/>
            <person name="Hurgobin B."/>
            <person name="Li S."/>
            <person name="Liu C.W."/>
            <person name="McGrath A."/>
            <person name="Morahan G."/>
            <person name="Murray J."/>
            <person name="Weller J."/>
            <person name="Jian J."/>
            <person name="Singh K.B."/>
        </authorList>
    </citation>
    <scope>NUCLEOTIDE SEQUENCE [LARGE SCALE GENOMIC DNA]</scope>
    <source>
        <strain evidence="5">cv. Tanjil</strain>
        <tissue evidence="4">Whole plant</tissue>
    </source>
</reference>
<proteinExistence type="predicted"/>
<feature type="domain" description="NmrA-like" evidence="3">
    <location>
        <begin position="4"/>
        <end position="298"/>
    </location>
</feature>
<dbReference type="AlphaFoldDB" id="A0A1J7IEG2"/>
<dbReference type="PANTHER" id="PTHR43349">
    <property type="entry name" value="PINORESINOL REDUCTASE-RELATED"/>
    <property type="match status" value="1"/>
</dbReference>
<keyword evidence="2" id="KW-0560">Oxidoreductase</keyword>
<dbReference type="Proteomes" id="UP000188354">
    <property type="component" value="Chromosome LG04"/>
</dbReference>
<dbReference type="OMA" id="ICIVAPR"/>
<dbReference type="Pfam" id="PF05368">
    <property type="entry name" value="NmrA"/>
    <property type="match status" value="1"/>
</dbReference>
<dbReference type="KEGG" id="lang:109346004"/>
<gene>
    <name evidence="4" type="ORF">TanjilG_25760</name>
</gene>
<dbReference type="Gramene" id="OIW13281">
    <property type="protein sequence ID" value="OIW13281"/>
    <property type="gene ID" value="TanjilG_25760"/>
</dbReference>
<keyword evidence="5" id="KW-1185">Reference proteome</keyword>
<dbReference type="CDD" id="cd05259">
    <property type="entry name" value="PCBER_SDR_a"/>
    <property type="match status" value="1"/>
</dbReference>